<dbReference type="GO" id="GO:0003682">
    <property type="term" value="F:chromatin binding"/>
    <property type="evidence" value="ECO:0007669"/>
    <property type="project" value="InterPro"/>
</dbReference>
<dbReference type="InterPro" id="IPR001025">
    <property type="entry name" value="BAH_dom"/>
</dbReference>
<dbReference type="CDD" id="cd20405">
    <property type="entry name" value="Tudor_Agenet_AtDUF_rpt1_3"/>
    <property type="match status" value="1"/>
</dbReference>
<proteinExistence type="predicted"/>
<feature type="domain" description="BAH" evidence="1">
    <location>
        <begin position="158"/>
        <end position="275"/>
    </location>
</feature>
<dbReference type="Gene3D" id="2.30.30.490">
    <property type="match status" value="1"/>
</dbReference>
<dbReference type="Proteomes" id="UP000834106">
    <property type="component" value="Chromosome 21"/>
</dbReference>
<dbReference type="SMART" id="SM00743">
    <property type="entry name" value="Agenet"/>
    <property type="match status" value="2"/>
</dbReference>
<sequence>MVNSAAPASYIGWEEVVVPGENVRREVHYYLKRNDGGGPDLVVVGKEKCPKRMYYYGIRDKKYLLSSLKYSSLLKLRSRREVFDWLNSIVPDVSQNHFFEEFGGYMENRGAHKLDADIIKDVQMQKPGLYTMEFMWLGSSWTCRKRRKHYLSFCRNGIKISVHDFVYVLAEEDKRLVAYLDDMYEDSRGNKLVVVRWFHKIDEVGFDLPHNYNDREIFFSLCLQDLSIECIDGLATVLSPEHYEKVLKAETTFQSVPFVCCRQFDNDDIKPFDITRLKGYWKQEILRNISSSSPFGTSDDNIKVEGTLSDAVGSRSKKRLRQSKDCAIYLQPAKKREVDASPKDGSGGFISSEGCKKMVSLNEGCTSVSLSWQYPRILMRTQCLTIGSPVEVLSQDSGIRGCWFRALIIKRHKNKVKVQYRDIKDATNDAKNLEEWILASRLAMPDELGIRFCGRTIVRPVSSSEKGNISLVVNVGSIVDAWWHDGWWEGIVMKKKMEDKLHVYLPGEKREMIFSLNDLRHSQEWIENGWKAIKERPEVVPILSGLERKLCVGTSSDVNPDAAPYVDRDLVDTIHADALAIQKLVGCDSSMISSDEKKPDEAASDLSSDGLLTQLKWMSYGKRRRGRDPIHKVHYGGNSNEKYSAMGTLKRFFAPPSLKIDPENCKYVNDTLFNSSVASPVTSLVMSR</sequence>
<keyword evidence="4" id="KW-1185">Reference proteome</keyword>
<dbReference type="InterPro" id="IPR008395">
    <property type="entry name" value="Agenet-like_dom"/>
</dbReference>
<dbReference type="Pfam" id="PF01426">
    <property type="entry name" value="BAH"/>
    <property type="match status" value="1"/>
</dbReference>
<name>A0AAD2EEZ8_9LAMI</name>
<evidence type="ECO:0000259" key="1">
    <source>
        <dbReference type="SMART" id="SM00439"/>
    </source>
</evidence>
<evidence type="ECO:0000259" key="2">
    <source>
        <dbReference type="SMART" id="SM00743"/>
    </source>
</evidence>
<dbReference type="AlphaFoldDB" id="A0AAD2EEZ8"/>
<feature type="domain" description="Agenet" evidence="2">
    <location>
        <begin position="382"/>
        <end position="448"/>
    </location>
</feature>
<accession>A0AAD2EEZ8</accession>
<evidence type="ECO:0000313" key="4">
    <source>
        <dbReference type="Proteomes" id="UP000834106"/>
    </source>
</evidence>
<protein>
    <recommendedName>
        <fullName evidence="5">BAH domain-containing protein</fullName>
    </recommendedName>
</protein>
<dbReference type="InterPro" id="IPR043151">
    <property type="entry name" value="BAH_sf"/>
</dbReference>
<dbReference type="PANTHER" id="PTHR31917:SF58">
    <property type="entry name" value="AGENET AND BROMO-ADJACENT HOMOLOGY (BAH) DOMAIN-CONTAINING PROTEIN"/>
    <property type="match status" value="1"/>
</dbReference>
<gene>
    <name evidence="3" type="ORF">FPE_LOCUS32795</name>
</gene>
<dbReference type="PANTHER" id="PTHR31917">
    <property type="entry name" value="AGENET DOMAIN-CONTAINING PROTEIN-RELATED"/>
    <property type="match status" value="1"/>
</dbReference>
<dbReference type="SMART" id="SM00439">
    <property type="entry name" value="BAH"/>
    <property type="match status" value="1"/>
</dbReference>
<feature type="domain" description="Agenet" evidence="2">
    <location>
        <begin position="471"/>
        <end position="527"/>
    </location>
</feature>
<dbReference type="Pfam" id="PF05641">
    <property type="entry name" value="Agenet"/>
    <property type="match status" value="1"/>
</dbReference>
<evidence type="ECO:0000313" key="3">
    <source>
        <dbReference type="EMBL" id="CAI9785365.1"/>
    </source>
</evidence>
<reference evidence="3" key="1">
    <citation type="submission" date="2023-05" db="EMBL/GenBank/DDBJ databases">
        <authorList>
            <person name="Huff M."/>
        </authorList>
    </citation>
    <scope>NUCLEOTIDE SEQUENCE</scope>
</reference>
<organism evidence="3 4">
    <name type="scientific">Fraxinus pennsylvanica</name>
    <dbReference type="NCBI Taxonomy" id="56036"/>
    <lineage>
        <taxon>Eukaryota</taxon>
        <taxon>Viridiplantae</taxon>
        <taxon>Streptophyta</taxon>
        <taxon>Embryophyta</taxon>
        <taxon>Tracheophyta</taxon>
        <taxon>Spermatophyta</taxon>
        <taxon>Magnoliopsida</taxon>
        <taxon>eudicotyledons</taxon>
        <taxon>Gunneridae</taxon>
        <taxon>Pentapetalae</taxon>
        <taxon>asterids</taxon>
        <taxon>lamiids</taxon>
        <taxon>Lamiales</taxon>
        <taxon>Oleaceae</taxon>
        <taxon>Oleeae</taxon>
        <taxon>Fraxinus</taxon>
    </lineage>
</organism>
<dbReference type="InterPro" id="IPR014002">
    <property type="entry name" value="Agenet_dom_plant"/>
</dbReference>
<evidence type="ECO:0008006" key="5">
    <source>
        <dbReference type="Google" id="ProtNLM"/>
    </source>
</evidence>
<dbReference type="EMBL" id="OU503056">
    <property type="protein sequence ID" value="CAI9785365.1"/>
    <property type="molecule type" value="Genomic_DNA"/>
</dbReference>